<dbReference type="Proteomes" id="UP001177258">
    <property type="component" value="Unassembled WGS sequence"/>
</dbReference>
<dbReference type="GO" id="GO:0019867">
    <property type="term" value="C:outer membrane"/>
    <property type="evidence" value="ECO:0007669"/>
    <property type="project" value="InterPro"/>
</dbReference>
<dbReference type="Gene3D" id="2.40.128.130">
    <property type="entry name" value="Autotransporter beta-domain"/>
    <property type="match status" value="1"/>
</dbReference>
<dbReference type="PROSITE" id="PS51208">
    <property type="entry name" value="AUTOTRANSPORTER"/>
    <property type="match status" value="1"/>
</dbReference>
<dbReference type="RefSeq" id="WP_305517785.1">
    <property type="nucleotide sequence ID" value="NZ_JAUPEV010000022.1"/>
</dbReference>
<proteinExistence type="predicted"/>
<dbReference type="InterPro" id="IPR036709">
    <property type="entry name" value="Autotransporte_beta_dom_sf"/>
</dbReference>
<feature type="domain" description="Autotransporter" evidence="2">
    <location>
        <begin position="700"/>
        <end position="990"/>
    </location>
</feature>
<sequence>DNSYQAQSGIQNVLFDFGGSSTDANGMYKMNGSILQGDKTKDSSYTLSNLGSIDINNIDVSTEGSTGEKDFYDVLNKTINATNYDQKDSKGNSLSALQLQNGTLGLIQTSISGDINWNKIKDSSSTEESPVYDRNITLDATFNDTYHLSGSLKGDGKKDIVFTGDKSFNKDITPTQVGVSAAATTIQGGDSDSSYSFDDVGIINQNTFDNLLNGGYETTDGNTQGKASNVGTFNFNGSTAIIANITDAKDNANITSQTINLGTGDNSTGVIIRGDISTTAKVNAKFGVGSVVDINNKNKDSIYDFSAFDASSAPIIANINLDTKDNSSDGIKKASIKGLDNGRVSLIGTINDSNQTFNTEATDTDASSAATIKTTNNYKFGDWSNDKTRADSKSSWLVTGDSSVASLLFYNHSPAEQAAALASSTFSNAGSIIDLRGARILAQDTAFTAAKMIAGASDLSSTSEFTPTTLEVQSANLDNAIFRLGVDTTTKTADYLKIDSLALDSTDTSKSIGYRTSNVLQVYLEQGSTDIKAPILLATVTDPTSTDASKPNIQAQFFKAVGYSEGLYNINPIVSAKYGNPTQMPNPDEDAKASEDAPAPSDTSSTTSSDTSTTALSSAIIAASDTSTPSSSSSTDTASSDGASSASMVDPSSMSWYLTGFNVAANTSSVQTISGTLGTFYRDFRIATNNLNLRMGELRNNSASQGVWARIINGLGSDNSNNQDFYTTLQAGYDYQFDVAGGVNYLGVDAEASMISSKGDAYSSTGRNLGIGIYNTYIMDNGFYVDASFKYLNLGNRISIKNSALLSDSTSSLTSNAFLLGAEVGYRYSLDTLMKKMKAPSNAYTQGYYIEPQLEMIYGYIGGNSYDLMMNNASINASLAGNNALISRVGAVLGKHFKYDNGMLLDLRVGLSYINELNTGGEVSLSQQVGVASSFAPIDVASLANNKLNLSLGANMKLSDDWRLYADVSRTFLGVYNIDYNLNVGARFSFGKKVSDLEKQITEGKNK</sequence>
<dbReference type="SUPFAM" id="SSF103515">
    <property type="entry name" value="Autotransporter"/>
    <property type="match status" value="1"/>
</dbReference>
<protein>
    <submittedName>
        <fullName evidence="3">Autotransporter outer membrane beta-barrel domain-containing protein</fullName>
    </submittedName>
</protein>
<dbReference type="InterPro" id="IPR005546">
    <property type="entry name" value="Autotransporte_beta"/>
</dbReference>
<organism evidence="3 4">
    <name type="scientific">Helicobacter cappadocius</name>
    <dbReference type="NCBI Taxonomy" id="3063998"/>
    <lineage>
        <taxon>Bacteria</taxon>
        <taxon>Pseudomonadati</taxon>
        <taxon>Campylobacterota</taxon>
        <taxon>Epsilonproteobacteria</taxon>
        <taxon>Campylobacterales</taxon>
        <taxon>Helicobacteraceae</taxon>
        <taxon>Helicobacter</taxon>
    </lineage>
</organism>
<gene>
    <name evidence="3" type="ORF">Q5I06_08580</name>
</gene>
<evidence type="ECO:0000259" key="2">
    <source>
        <dbReference type="PROSITE" id="PS51208"/>
    </source>
</evidence>
<name>A0AA90PKA3_9HELI</name>
<feature type="region of interest" description="Disordered" evidence="1">
    <location>
        <begin position="579"/>
        <end position="648"/>
    </location>
</feature>
<dbReference type="NCBIfam" id="TIGR01414">
    <property type="entry name" value="autotrans_barl"/>
    <property type="match status" value="1"/>
</dbReference>
<dbReference type="Pfam" id="PF03797">
    <property type="entry name" value="Autotransporter"/>
    <property type="match status" value="1"/>
</dbReference>
<dbReference type="EMBL" id="JAUYZK010000021">
    <property type="protein sequence ID" value="MDP2539822.1"/>
    <property type="molecule type" value="Genomic_DNA"/>
</dbReference>
<dbReference type="InterPro" id="IPR006315">
    <property type="entry name" value="OM_autotransptr_brl_dom"/>
</dbReference>
<evidence type="ECO:0000313" key="4">
    <source>
        <dbReference type="Proteomes" id="UP001177258"/>
    </source>
</evidence>
<evidence type="ECO:0000256" key="1">
    <source>
        <dbReference type="SAM" id="MobiDB-lite"/>
    </source>
</evidence>
<dbReference type="AlphaFoldDB" id="A0AA90PKA3"/>
<accession>A0AA90PKA3</accession>
<feature type="compositionally biased region" description="Low complexity" evidence="1">
    <location>
        <begin position="596"/>
        <end position="648"/>
    </location>
</feature>
<reference evidence="4" key="1">
    <citation type="journal article" date="2024" name="Syst. Appl. Microbiol.">
        <title>Helicobacter cappadocius sp. nov., from lizards: The first psychrotrophic Helicobacter species.</title>
        <authorList>
            <person name="Aydin F."/>
            <person name="Tarhane S."/>
            <person name="Karakaya E."/>
            <person name="Abay S."/>
            <person name="Kayman T."/>
            <person name="Guran O."/>
            <person name="Bozkurt E."/>
            <person name="Uzum N."/>
            <person name="Avci A."/>
            <person name="Olgun K."/>
            <person name="Jablonski D."/>
            <person name="Guran C."/>
            <person name="Burcin Saticioglu I."/>
        </authorList>
    </citation>
    <scope>NUCLEOTIDE SEQUENCE [LARGE SCALE GENOMIC DNA]</scope>
    <source>
        <strain evidence="4">faydin-H76</strain>
    </source>
</reference>
<dbReference type="SMART" id="SM00869">
    <property type="entry name" value="Autotransporter"/>
    <property type="match status" value="1"/>
</dbReference>
<feature type="non-terminal residue" evidence="3">
    <location>
        <position position="1007"/>
    </location>
</feature>
<feature type="non-terminal residue" evidence="3">
    <location>
        <position position="1"/>
    </location>
</feature>
<evidence type="ECO:0000313" key="3">
    <source>
        <dbReference type="EMBL" id="MDP2539822.1"/>
    </source>
</evidence>
<comment type="caution">
    <text evidence="3">The sequence shown here is derived from an EMBL/GenBank/DDBJ whole genome shotgun (WGS) entry which is preliminary data.</text>
</comment>